<dbReference type="Proteomes" id="UP001162483">
    <property type="component" value="Unassembled WGS sequence"/>
</dbReference>
<comment type="caution">
    <text evidence="2">The sequence shown here is derived from an EMBL/GenBank/DDBJ whole genome shotgun (WGS) entry which is preliminary data.</text>
</comment>
<evidence type="ECO:0000256" key="1">
    <source>
        <dbReference type="SAM" id="Phobius"/>
    </source>
</evidence>
<name>A0ABN9FC67_9NEOB</name>
<keyword evidence="1" id="KW-0812">Transmembrane</keyword>
<accession>A0ABN9FC67</accession>
<evidence type="ECO:0000313" key="3">
    <source>
        <dbReference type="Proteomes" id="UP001162483"/>
    </source>
</evidence>
<evidence type="ECO:0000313" key="2">
    <source>
        <dbReference type="EMBL" id="CAI9594626.1"/>
    </source>
</evidence>
<reference evidence="2" key="1">
    <citation type="submission" date="2023-05" db="EMBL/GenBank/DDBJ databases">
        <authorList>
            <person name="Stuckert A."/>
        </authorList>
    </citation>
    <scope>NUCLEOTIDE SEQUENCE</scope>
</reference>
<keyword evidence="3" id="KW-1185">Reference proteome</keyword>
<organism evidence="2 3">
    <name type="scientific">Staurois parvus</name>
    <dbReference type="NCBI Taxonomy" id="386267"/>
    <lineage>
        <taxon>Eukaryota</taxon>
        <taxon>Metazoa</taxon>
        <taxon>Chordata</taxon>
        <taxon>Craniata</taxon>
        <taxon>Vertebrata</taxon>
        <taxon>Euteleostomi</taxon>
        <taxon>Amphibia</taxon>
        <taxon>Batrachia</taxon>
        <taxon>Anura</taxon>
        <taxon>Neobatrachia</taxon>
        <taxon>Ranoidea</taxon>
        <taxon>Ranidae</taxon>
        <taxon>Staurois</taxon>
    </lineage>
</organism>
<feature type="transmembrane region" description="Helical" evidence="1">
    <location>
        <begin position="26"/>
        <end position="44"/>
    </location>
</feature>
<feature type="non-terminal residue" evidence="2">
    <location>
        <position position="51"/>
    </location>
</feature>
<gene>
    <name evidence="2" type="ORF">SPARVUS_LOCUS11758610</name>
</gene>
<sequence length="51" mass="6078">MWHRQKALMDTDRWCFWGYTDHQGTLMISVHLSAYGMSGIYLALTYHKLSR</sequence>
<keyword evidence="1" id="KW-1133">Transmembrane helix</keyword>
<proteinExistence type="predicted"/>
<dbReference type="EMBL" id="CATNWA010016689">
    <property type="protein sequence ID" value="CAI9594626.1"/>
    <property type="molecule type" value="Genomic_DNA"/>
</dbReference>
<keyword evidence="1" id="KW-0472">Membrane</keyword>
<protein>
    <submittedName>
        <fullName evidence="2">Uncharacterized protein</fullName>
    </submittedName>
</protein>